<comment type="caution">
    <text evidence="5">The sequence shown here is derived from an EMBL/GenBank/DDBJ whole genome shotgun (WGS) entry which is preliminary data.</text>
</comment>
<evidence type="ECO:0000256" key="2">
    <source>
        <dbReference type="ARBA" id="ARBA00022741"/>
    </source>
</evidence>
<gene>
    <name evidence="5" type="ORF">EW026_g5063</name>
</gene>
<dbReference type="InterPro" id="IPR011009">
    <property type="entry name" value="Kinase-like_dom_sf"/>
</dbReference>
<keyword evidence="6" id="KW-1185">Reference proteome</keyword>
<dbReference type="GO" id="GO:0005524">
    <property type="term" value="F:ATP binding"/>
    <property type="evidence" value="ECO:0007669"/>
    <property type="project" value="UniProtKB-KW"/>
</dbReference>
<evidence type="ECO:0000259" key="4">
    <source>
        <dbReference type="PROSITE" id="PS50011"/>
    </source>
</evidence>
<evidence type="ECO:0000313" key="5">
    <source>
        <dbReference type="EMBL" id="THG96845.1"/>
    </source>
</evidence>
<dbReference type="Proteomes" id="UP000309038">
    <property type="component" value="Unassembled WGS sequence"/>
</dbReference>
<dbReference type="PANTHER" id="PTHR45832">
    <property type="entry name" value="SERINE/THREONINE-PROTEIN KINASE SAMKA-RELATED-RELATED"/>
    <property type="match status" value="1"/>
</dbReference>
<evidence type="ECO:0000313" key="6">
    <source>
        <dbReference type="Proteomes" id="UP000309038"/>
    </source>
</evidence>
<dbReference type="SMART" id="SM00219">
    <property type="entry name" value="TyrKc"/>
    <property type="match status" value="1"/>
</dbReference>
<proteinExistence type="inferred from homology"/>
<keyword evidence="2" id="KW-0547">Nucleotide-binding</keyword>
<dbReference type="PANTHER" id="PTHR45832:SF22">
    <property type="entry name" value="SERINE_THREONINE-PROTEIN KINASE SAMKA-RELATED"/>
    <property type="match status" value="1"/>
</dbReference>
<feature type="domain" description="Protein kinase" evidence="4">
    <location>
        <begin position="1"/>
        <end position="196"/>
    </location>
</feature>
<keyword evidence="3" id="KW-0067">ATP-binding</keyword>
<dbReference type="AlphaFoldDB" id="A0A4S4KFC1"/>
<dbReference type="SUPFAM" id="SSF56112">
    <property type="entry name" value="Protein kinase-like (PK-like)"/>
    <property type="match status" value="1"/>
</dbReference>
<dbReference type="PROSITE" id="PS50011">
    <property type="entry name" value="PROTEIN_KINASE_DOM"/>
    <property type="match status" value="1"/>
</dbReference>
<dbReference type="InterPro" id="IPR020635">
    <property type="entry name" value="Tyr_kinase_cat_dom"/>
</dbReference>
<protein>
    <recommendedName>
        <fullName evidence="4">Protein kinase domain-containing protein</fullName>
    </recommendedName>
</protein>
<sequence length="196" mass="21823">MDELYVDLVDDALWIRMELMDRSLADVLNLVDEGVEVLETHIAQFASDALKALSYLQIQEIAHRDIRSDNLLINGAGVVKLADFSHAVKVTRTNPMRSDPAGVIFWQAPEMRSAPYNALKVDVWGLGATAWELAQAAPPFAEATGASQLAERWPPLDQPADYSRSFHDFLQLCSEPSSSRPDPDDLLNVRQLRVHA</sequence>
<evidence type="ECO:0000256" key="1">
    <source>
        <dbReference type="ARBA" id="ARBA00008874"/>
    </source>
</evidence>
<dbReference type="Gene3D" id="1.10.510.10">
    <property type="entry name" value="Transferase(Phosphotransferase) domain 1"/>
    <property type="match status" value="1"/>
</dbReference>
<comment type="similarity">
    <text evidence="1">Belongs to the protein kinase superfamily. STE Ser/Thr protein kinase family. STE20 subfamily.</text>
</comment>
<dbReference type="InterPro" id="IPR000719">
    <property type="entry name" value="Prot_kinase_dom"/>
</dbReference>
<dbReference type="InterPro" id="IPR051931">
    <property type="entry name" value="PAK3-like"/>
</dbReference>
<dbReference type="EMBL" id="SGPJ01000206">
    <property type="protein sequence ID" value="THG96845.1"/>
    <property type="molecule type" value="Genomic_DNA"/>
</dbReference>
<accession>A0A4S4KFC1</accession>
<dbReference type="GO" id="GO:0004713">
    <property type="term" value="F:protein tyrosine kinase activity"/>
    <property type="evidence" value="ECO:0007669"/>
    <property type="project" value="InterPro"/>
</dbReference>
<dbReference type="Pfam" id="PF00069">
    <property type="entry name" value="Pkinase"/>
    <property type="match status" value="1"/>
</dbReference>
<reference evidence="5 6" key="1">
    <citation type="submission" date="2019-02" db="EMBL/GenBank/DDBJ databases">
        <title>Genome sequencing of the rare red list fungi Phlebia centrifuga.</title>
        <authorList>
            <person name="Buettner E."/>
            <person name="Kellner H."/>
        </authorList>
    </citation>
    <scope>NUCLEOTIDE SEQUENCE [LARGE SCALE GENOMIC DNA]</scope>
    <source>
        <strain evidence="5 6">DSM 108282</strain>
    </source>
</reference>
<organism evidence="5 6">
    <name type="scientific">Hermanssonia centrifuga</name>
    <dbReference type="NCBI Taxonomy" id="98765"/>
    <lineage>
        <taxon>Eukaryota</taxon>
        <taxon>Fungi</taxon>
        <taxon>Dikarya</taxon>
        <taxon>Basidiomycota</taxon>
        <taxon>Agaricomycotina</taxon>
        <taxon>Agaricomycetes</taxon>
        <taxon>Polyporales</taxon>
        <taxon>Meruliaceae</taxon>
        <taxon>Hermanssonia</taxon>
    </lineage>
</organism>
<name>A0A4S4KFC1_9APHY</name>
<evidence type="ECO:0000256" key="3">
    <source>
        <dbReference type="ARBA" id="ARBA00022840"/>
    </source>
</evidence>